<dbReference type="InterPro" id="IPR011333">
    <property type="entry name" value="SKP1/BTB/POZ_sf"/>
</dbReference>
<reference evidence="3 4" key="1">
    <citation type="submission" date="2017-12" db="EMBL/GenBank/DDBJ databases">
        <authorList>
            <person name="Pombert J.-F."/>
            <person name="Haag K.L."/>
            <person name="Ebert D."/>
        </authorList>
    </citation>
    <scope>NUCLEOTIDE SEQUENCE [LARGE SCALE GENOMIC DNA]</scope>
    <source>
        <strain evidence="3">IL-BN-2</strain>
    </source>
</reference>
<dbReference type="EMBL" id="PIXR01002509">
    <property type="protein sequence ID" value="TBT98261.1"/>
    <property type="molecule type" value="Genomic_DNA"/>
</dbReference>
<accession>A0A4V2JU02</accession>
<dbReference type="InterPro" id="IPR016897">
    <property type="entry name" value="SKP1"/>
</dbReference>
<dbReference type="PANTHER" id="PTHR11165">
    <property type="entry name" value="SKP1"/>
    <property type="match status" value="1"/>
</dbReference>
<gene>
    <name evidence="3" type="ORF">CWI39_2509p0010</name>
</gene>
<dbReference type="InterPro" id="IPR016072">
    <property type="entry name" value="Skp1_comp_dimer"/>
</dbReference>
<comment type="caution">
    <text evidence="3">The sequence shown here is derived from an EMBL/GenBank/DDBJ whole genome shotgun (WGS) entry which is preliminary data.</text>
</comment>
<name>A0A4V2JU02_9MICR</name>
<feature type="domain" description="SKP1 component dimerisation" evidence="2">
    <location>
        <begin position="108"/>
        <end position="154"/>
    </location>
</feature>
<evidence type="ECO:0000313" key="3">
    <source>
        <dbReference type="EMBL" id="TBT98261.1"/>
    </source>
</evidence>
<sequence>MINSTPLFIKTTDDQIIQIPIEKAKRSFFLSSVLQHTIIKNYIETPISSNTLALVLSFLDFNTIELSANYCPTEIRFTERDKLFLVPLTISQLVELSCAANYLDIPVLLEITCKTIAERLKDRTLEEIKDMVSVSRDEALNEQESKEIQRDFDWMKEPTNNINEESDLEEETIVVKEVEENI</sequence>
<dbReference type="AlphaFoldDB" id="A0A4V2JU02"/>
<proteinExistence type="predicted"/>
<evidence type="ECO:0000259" key="2">
    <source>
        <dbReference type="Pfam" id="PF01466"/>
    </source>
</evidence>
<evidence type="ECO:0000256" key="1">
    <source>
        <dbReference type="SAM" id="MobiDB-lite"/>
    </source>
</evidence>
<dbReference type="Pfam" id="PF01466">
    <property type="entry name" value="Skp1"/>
    <property type="match status" value="1"/>
</dbReference>
<dbReference type="Proteomes" id="UP000293045">
    <property type="component" value="Unassembled WGS sequence"/>
</dbReference>
<dbReference type="VEuPathDB" id="MicrosporidiaDB:CWI39_2509p0010"/>
<protein>
    <recommendedName>
        <fullName evidence="2">SKP1 component dimerisation domain-containing protein</fullName>
    </recommendedName>
</protein>
<organism evidence="3 4">
    <name type="scientific">Hamiltosporidium magnivora</name>
    <dbReference type="NCBI Taxonomy" id="148818"/>
    <lineage>
        <taxon>Eukaryota</taxon>
        <taxon>Fungi</taxon>
        <taxon>Fungi incertae sedis</taxon>
        <taxon>Microsporidia</taxon>
        <taxon>Dubosqiidae</taxon>
        <taxon>Hamiltosporidium</taxon>
    </lineage>
</organism>
<dbReference type="SUPFAM" id="SSF81382">
    <property type="entry name" value="Skp1 dimerisation domain-like"/>
    <property type="match status" value="1"/>
</dbReference>
<dbReference type="GO" id="GO:0006511">
    <property type="term" value="P:ubiquitin-dependent protein catabolic process"/>
    <property type="evidence" value="ECO:0007669"/>
    <property type="project" value="InterPro"/>
</dbReference>
<dbReference type="InterPro" id="IPR036296">
    <property type="entry name" value="SKP1-like_dim_sf"/>
</dbReference>
<dbReference type="VEuPathDB" id="MicrosporidiaDB:CWI36_0836p0020"/>
<evidence type="ECO:0000313" key="4">
    <source>
        <dbReference type="Proteomes" id="UP000293045"/>
    </source>
</evidence>
<feature type="region of interest" description="Disordered" evidence="1">
    <location>
        <begin position="150"/>
        <end position="170"/>
    </location>
</feature>
<dbReference type="Gene3D" id="3.30.710.10">
    <property type="entry name" value="Potassium Channel Kv1.1, Chain A"/>
    <property type="match status" value="1"/>
</dbReference>